<evidence type="ECO:0000256" key="6">
    <source>
        <dbReference type="SAM" id="MobiDB-lite"/>
    </source>
</evidence>
<dbReference type="SUPFAM" id="SSF54427">
    <property type="entry name" value="NTF2-like"/>
    <property type="match status" value="1"/>
</dbReference>
<proteinExistence type="inferred from homology"/>
<dbReference type="AlphaFoldDB" id="A0A1I1T206"/>
<evidence type="ECO:0000256" key="2">
    <source>
        <dbReference type="ARBA" id="ARBA00011344"/>
    </source>
</evidence>
<evidence type="ECO:0000256" key="3">
    <source>
        <dbReference type="ARBA" id="ARBA00023015"/>
    </source>
</evidence>
<evidence type="ECO:0000259" key="9">
    <source>
        <dbReference type="Pfam" id="PF12680"/>
    </source>
</evidence>
<dbReference type="Proteomes" id="UP000199207">
    <property type="component" value="Unassembled WGS sequence"/>
</dbReference>
<organism evidence="10 11">
    <name type="scientific">Streptomyces aidingensis</name>
    <dbReference type="NCBI Taxonomy" id="910347"/>
    <lineage>
        <taxon>Bacteria</taxon>
        <taxon>Bacillati</taxon>
        <taxon>Actinomycetota</taxon>
        <taxon>Actinomycetes</taxon>
        <taxon>Kitasatosporales</taxon>
        <taxon>Streptomycetaceae</taxon>
        <taxon>Streptomyces</taxon>
    </lineage>
</organism>
<dbReference type="Pfam" id="PF12680">
    <property type="entry name" value="SnoaL_2"/>
    <property type="match status" value="1"/>
</dbReference>
<dbReference type="SUPFAM" id="SSF88659">
    <property type="entry name" value="Sigma3 and sigma4 domains of RNA polymerase sigma factors"/>
    <property type="match status" value="1"/>
</dbReference>
<dbReference type="SUPFAM" id="SSF88946">
    <property type="entry name" value="Sigma2 domain of RNA polymerase sigma factors"/>
    <property type="match status" value="1"/>
</dbReference>
<evidence type="ECO:0000259" key="7">
    <source>
        <dbReference type="Pfam" id="PF04542"/>
    </source>
</evidence>
<dbReference type="InterPro" id="IPR007627">
    <property type="entry name" value="RNA_pol_sigma70_r2"/>
</dbReference>
<evidence type="ECO:0000256" key="4">
    <source>
        <dbReference type="ARBA" id="ARBA00023082"/>
    </source>
</evidence>
<evidence type="ECO:0000259" key="8">
    <source>
        <dbReference type="Pfam" id="PF08281"/>
    </source>
</evidence>
<dbReference type="InterPro" id="IPR036388">
    <property type="entry name" value="WH-like_DNA-bd_sf"/>
</dbReference>
<feature type="domain" description="RNA polymerase sigma-70 region 2" evidence="7">
    <location>
        <begin position="36"/>
        <end position="100"/>
    </location>
</feature>
<gene>
    <name evidence="10" type="ORF">SAMN05421773_11718</name>
</gene>
<feature type="domain" description="RNA polymerase sigma factor 70 region 4 type 2" evidence="8">
    <location>
        <begin position="146"/>
        <end position="197"/>
    </location>
</feature>
<evidence type="ECO:0000313" key="11">
    <source>
        <dbReference type="Proteomes" id="UP000199207"/>
    </source>
</evidence>
<dbReference type="GO" id="GO:0003677">
    <property type="term" value="F:DNA binding"/>
    <property type="evidence" value="ECO:0007669"/>
    <property type="project" value="InterPro"/>
</dbReference>
<dbReference type="InterPro" id="IPR052704">
    <property type="entry name" value="ECF_Sigma-70_Domain"/>
</dbReference>
<dbReference type="PANTHER" id="PTHR30173">
    <property type="entry name" value="SIGMA 19 FACTOR"/>
    <property type="match status" value="1"/>
</dbReference>
<evidence type="ECO:0000313" key="10">
    <source>
        <dbReference type="EMBL" id="SFD49320.1"/>
    </source>
</evidence>
<accession>A0A1I1T206</accession>
<dbReference type="Gene3D" id="1.10.1740.10">
    <property type="match status" value="1"/>
</dbReference>
<dbReference type="InterPro" id="IPR032710">
    <property type="entry name" value="NTF2-like_dom_sf"/>
</dbReference>
<sequence length="337" mass="36598">MSDSRTAERDTEGDSHGDARGASRGGTHGGTPTEVFTRHRELLFSIVYNMLGSIADTEDVLQETWLSWAGRQGRAAGAGEEIGNPRAYLVRIAVNHALAHRAVVSRRRETYVGPWLPEPLVAPDGPAAGESADAAAHAMRTESLSMALLVVLETLSPLERAVFILHEVFGYPHTEIAKILERRAPAVRQIARRARAHVHARRPRYQARPRVRQQVTERFVAAAMGGDLASLMEILAPEVTLWTDGGGKAPRSALRPVHGRERVARALTGYASRPPEGLEIRHRSVGGDAAAVVFTHGSPYAVMVMDLDAEGRQVSGVYLVTNPDKLARLETRGDGEA</sequence>
<dbReference type="Gene3D" id="3.10.450.50">
    <property type="match status" value="1"/>
</dbReference>
<protein>
    <submittedName>
        <fullName evidence="10">RNA polymerase sigma-70 factor, ECF subfamily</fullName>
    </submittedName>
</protein>
<reference evidence="10 11" key="1">
    <citation type="submission" date="2016-10" db="EMBL/GenBank/DDBJ databases">
        <authorList>
            <person name="de Groot N.N."/>
        </authorList>
    </citation>
    <scope>NUCLEOTIDE SEQUENCE [LARGE SCALE GENOMIC DNA]</scope>
    <source>
        <strain evidence="10 11">CGMCC 4.5739</strain>
    </source>
</reference>
<feature type="region of interest" description="Disordered" evidence="6">
    <location>
        <begin position="1"/>
        <end position="34"/>
    </location>
</feature>
<name>A0A1I1T206_9ACTN</name>
<keyword evidence="4" id="KW-0731">Sigma factor</keyword>
<feature type="domain" description="SnoaL-like" evidence="9">
    <location>
        <begin position="217"/>
        <end position="297"/>
    </location>
</feature>
<dbReference type="STRING" id="910347.SAMN05421773_11718"/>
<dbReference type="NCBIfam" id="TIGR02937">
    <property type="entry name" value="sigma70-ECF"/>
    <property type="match status" value="1"/>
</dbReference>
<evidence type="ECO:0000256" key="1">
    <source>
        <dbReference type="ARBA" id="ARBA00010641"/>
    </source>
</evidence>
<comment type="subunit">
    <text evidence="2">Interacts transiently with the RNA polymerase catalytic core formed by RpoA, RpoB, RpoC and RpoZ (2 alpha, 1 beta, 1 beta' and 1 omega subunit) to form the RNA polymerase holoenzyme that can initiate transcription.</text>
</comment>
<dbReference type="Pfam" id="PF04542">
    <property type="entry name" value="Sigma70_r2"/>
    <property type="match status" value="1"/>
</dbReference>
<dbReference type="Gene3D" id="1.10.10.10">
    <property type="entry name" value="Winged helix-like DNA-binding domain superfamily/Winged helix DNA-binding domain"/>
    <property type="match status" value="1"/>
</dbReference>
<dbReference type="GO" id="GO:0016987">
    <property type="term" value="F:sigma factor activity"/>
    <property type="evidence" value="ECO:0007669"/>
    <property type="project" value="UniProtKB-KW"/>
</dbReference>
<dbReference type="RefSeq" id="WP_093840977.1">
    <property type="nucleotide sequence ID" value="NZ_FOLM01000017.1"/>
</dbReference>
<feature type="compositionally biased region" description="Basic and acidic residues" evidence="6">
    <location>
        <begin position="1"/>
        <end position="21"/>
    </location>
</feature>
<dbReference type="InterPro" id="IPR013249">
    <property type="entry name" value="RNA_pol_sigma70_r4_t2"/>
</dbReference>
<dbReference type="InterPro" id="IPR014284">
    <property type="entry name" value="RNA_pol_sigma-70_dom"/>
</dbReference>
<dbReference type="PANTHER" id="PTHR30173:SF36">
    <property type="entry name" value="ECF RNA POLYMERASE SIGMA FACTOR SIGJ"/>
    <property type="match status" value="1"/>
</dbReference>
<dbReference type="Pfam" id="PF08281">
    <property type="entry name" value="Sigma70_r4_2"/>
    <property type="match status" value="1"/>
</dbReference>
<dbReference type="InterPro" id="IPR037401">
    <property type="entry name" value="SnoaL-like"/>
</dbReference>
<dbReference type="EMBL" id="FOLM01000017">
    <property type="protein sequence ID" value="SFD49320.1"/>
    <property type="molecule type" value="Genomic_DNA"/>
</dbReference>
<comment type="similarity">
    <text evidence="1">Belongs to the sigma-70 factor family. ECF subfamily.</text>
</comment>
<keyword evidence="5" id="KW-0804">Transcription</keyword>
<dbReference type="InterPro" id="IPR013325">
    <property type="entry name" value="RNA_pol_sigma_r2"/>
</dbReference>
<keyword evidence="3" id="KW-0805">Transcription regulation</keyword>
<evidence type="ECO:0000256" key="5">
    <source>
        <dbReference type="ARBA" id="ARBA00023163"/>
    </source>
</evidence>
<dbReference type="OrthoDB" id="6689546at2"/>
<dbReference type="InterPro" id="IPR013324">
    <property type="entry name" value="RNA_pol_sigma_r3/r4-like"/>
</dbReference>
<dbReference type="GO" id="GO:0006352">
    <property type="term" value="P:DNA-templated transcription initiation"/>
    <property type="evidence" value="ECO:0007669"/>
    <property type="project" value="InterPro"/>
</dbReference>
<keyword evidence="11" id="KW-1185">Reference proteome</keyword>